<evidence type="ECO:0000259" key="1">
    <source>
        <dbReference type="Pfam" id="PF18962"/>
    </source>
</evidence>
<dbReference type="EMBL" id="JANUBF010000002">
    <property type="protein sequence ID" value="MCS4035410.1"/>
    <property type="molecule type" value="Genomic_DNA"/>
</dbReference>
<comment type="caution">
    <text evidence="2">The sequence shown here is derived from an EMBL/GenBank/DDBJ whole genome shotgun (WGS) entry which is preliminary data.</text>
</comment>
<dbReference type="InterPro" id="IPR024079">
    <property type="entry name" value="MetalloPept_cat_dom_sf"/>
</dbReference>
<evidence type="ECO:0000313" key="3">
    <source>
        <dbReference type="Proteomes" id="UP001155040"/>
    </source>
</evidence>
<proteinExistence type="predicted"/>
<accession>A0A9X2Z999</accession>
<protein>
    <recommendedName>
        <fullName evidence="1">Secretion system C-terminal sorting domain-containing protein</fullName>
    </recommendedName>
</protein>
<dbReference type="InterPro" id="IPR036116">
    <property type="entry name" value="FN3_sf"/>
</dbReference>
<dbReference type="GO" id="GO:0008237">
    <property type="term" value="F:metallopeptidase activity"/>
    <property type="evidence" value="ECO:0007669"/>
    <property type="project" value="InterPro"/>
</dbReference>
<dbReference type="NCBIfam" id="TIGR04183">
    <property type="entry name" value="Por_Secre_tail"/>
    <property type="match status" value="1"/>
</dbReference>
<dbReference type="InterPro" id="IPR026444">
    <property type="entry name" value="Secre_tail"/>
</dbReference>
<dbReference type="InterPro" id="IPR003961">
    <property type="entry name" value="FN3_dom"/>
</dbReference>
<feature type="domain" description="Secretion system C-terminal sorting" evidence="1">
    <location>
        <begin position="542"/>
        <end position="619"/>
    </location>
</feature>
<evidence type="ECO:0000313" key="2">
    <source>
        <dbReference type="EMBL" id="MCS4035410.1"/>
    </source>
</evidence>
<dbReference type="CDD" id="cd00063">
    <property type="entry name" value="FN3"/>
    <property type="match status" value="1"/>
</dbReference>
<reference evidence="2" key="1">
    <citation type="submission" date="2022-08" db="EMBL/GenBank/DDBJ databases">
        <title>Genomic Encyclopedia of Type Strains, Phase V (KMG-V): Genome sequencing to study the core and pangenomes of soil and plant-associated prokaryotes.</title>
        <authorList>
            <person name="Whitman W."/>
        </authorList>
    </citation>
    <scope>NUCLEOTIDE SEQUENCE</scope>
    <source>
        <strain evidence="2">SP3012</strain>
    </source>
</reference>
<dbReference type="Proteomes" id="UP001155040">
    <property type="component" value="Unassembled WGS sequence"/>
</dbReference>
<dbReference type="Pfam" id="PF18962">
    <property type="entry name" value="Por_Secre_tail"/>
    <property type="match status" value="1"/>
</dbReference>
<gene>
    <name evidence="2" type="ORF">GGQ01_000454</name>
</gene>
<dbReference type="Gene3D" id="2.60.40.10">
    <property type="entry name" value="Immunoglobulins"/>
    <property type="match status" value="1"/>
</dbReference>
<organism evidence="2 3">
    <name type="scientific">Salinibacter ruber</name>
    <dbReference type="NCBI Taxonomy" id="146919"/>
    <lineage>
        <taxon>Bacteria</taxon>
        <taxon>Pseudomonadati</taxon>
        <taxon>Rhodothermota</taxon>
        <taxon>Rhodothermia</taxon>
        <taxon>Rhodothermales</taxon>
        <taxon>Salinibacteraceae</taxon>
        <taxon>Salinibacter</taxon>
    </lineage>
</organism>
<dbReference type="SUPFAM" id="SSF49265">
    <property type="entry name" value="Fibronectin type III"/>
    <property type="match status" value="1"/>
</dbReference>
<dbReference type="InterPro" id="IPR013783">
    <property type="entry name" value="Ig-like_fold"/>
</dbReference>
<sequence>MMDHMSREQALATYQDCGLRKLNKDMFVQQYPERTRAKVPANRRATIEVSYSGGFPSDARVAFQRAVDIWERHIATPVTIRMDAQWQSLGGNTLGAAGPGLALVDTNNDDEGDTIVGYPLLDALTGADQLPASTDIFARFNSERTDWHFGEGPAPAGMIDFTSVVLHEIGHGLNYIDTFNYTPSNERGGYGFDFNDDGQITGNERSAGPFGRRLAKKQSDGKFPLLTNESQFFNPSQKLGDALISDSLFFGAEGASRGAEIGDGPTPPKMYAPSNFQDGSSIAHLDEETYPPESPNALMTPRIGTAETNRQPGAILCGQIRDMGWLLGAGCRQYFQEVFAVSVRKVEGKSGSRMISWIEQDNANIQEYIVDRQYFGESFEEIRRVDASKVSGTTLTVEDLGIGAFVFRLRWVKEDGSVETSPEQVRDTITVRDVGTTITDRDEQGRGTVDVSWTVPPGTSSDFVYRVERREGEEGAFRPVGTVLQESDVRDEQTKQYMAERQTPGRYEYRVRAQDESGNAVTSTSRAVEIGFEGDVYALGPYPNPVRETASFDLTARESQSVTVEVYNTIGERVYRDQREVRAQDPTFLSIDASQWASGVYFLRLQGEASVGQTKKMIVVQ</sequence>
<dbReference type="AlphaFoldDB" id="A0A9X2Z999"/>
<dbReference type="Gene3D" id="3.40.390.10">
    <property type="entry name" value="Collagenase (Catalytic Domain)"/>
    <property type="match status" value="1"/>
</dbReference>
<name>A0A9X2Z999_9BACT</name>